<dbReference type="InterPro" id="IPR029063">
    <property type="entry name" value="SAM-dependent_MTases_sf"/>
</dbReference>
<dbReference type="InterPro" id="IPR050508">
    <property type="entry name" value="Methyltransf_Superfamily"/>
</dbReference>
<dbReference type="CDD" id="cd02440">
    <property type="entry name" value="AdoMet_MTases"/>
    <property type="match status" value="1"/>
</dbReference>
<dbReference type="EMBL" id="MHRK01000006">
    <property type="protein sequence ID" value="OHA24752.1"/>
    <property type="molecule type" value="Genomic_DNA"/>
</dbReference>
<evidence type="ECO:0000313" key="3">
    <source>
        <dbReference type="Proteomes" id="UP000177130"/>
    </source>
</evidence>
<dbReference type="GO" id="GO:0008168">
    <property type="term" value="F:methyltransferase activity"/>
    <property type="evidence" value="ECO:0007669"/>
    <property type="project" value="TreeGrafter"/>
</dbReference>
<dbReference type="Pfam" id="PF13649">
    <property type="entry name" value="Methyltransf_25"/>
    <property type="match status" value="1"/>
</dbReference>
<feature type="domain" description="Methyltransferase" evidence="1">
    <location>
        <begin position="50"/>
        <end position="144"/>
    </location>
</feature>
<protein>
    <recommendedName>
        <fullName evidence="1">Methyltransferase domain-containing protein</fullName>
    </recommendedName>
</protein>
<dbReference type="InterPro" id="IPR041698">
    <property type="entry name" value="Methyltransf_25"/>
</dbReference>
<dbReference type="Proteomes" id="UP000177130">
    <property type="component" value="Unassembled WGS sequence"/>
</dbReference>
<name>A0A1G2MP30_9BACT</name>
<reference evidence="2 3" key="1">
    <citation type="journal article" date="2016" name="Nat. Commun.">
        <title>Thousands of microbial genomes shed light on interconnected biogeochemical processes in an aquifer system.</title>
        <authorList>
            <person name="Anantharaman K."/>
            <person name="Brown C.T."/>
            <person name="Hug L.A."/>
            <person name="Sharon I."/>
            <person name="Castelle C.J."/>
            <person name="Probst A.J."/>
            <person name="Thomas B.C."/>
            <person name="Singh A."/>
            <person name="Wilkins M.J."/>
            <person name="Karaoz U."/>
            <person name="Brodie E.L."/>
            <person name="Williams K.H."/>
            <person name="Hubbard S.S."/>
            <person name="Banfield J.F."/>
        </authorList>
    </citation>
    <scope>NUCLEOTIDE SEQUENCE [LARGE SCALE GENOMIC DNA]</scope>
</reference>
<sequence length="230" mass="26440">MSKGQNFWDKEYSDSKNFSLSAEPAEDLLKFTRWLERSYGRQFLNPTINVLDLGCGNGRNLIYLAKKYGCRGTGYDLSAVAIKQAKEASLQLPLTFMARTIAGGFDLSGNSFDLVLDMMTSHYLSREDREFLRSEIVRILKPGGRLMYKTFLLDEDINARRMIREYPGGEENSYVHPTIGDVEHVSTEEEIIKFFENNFEIEKIEKTGKHILHGKAGKRRSLIAYLQKKY</sequence>
<dbReference type="AlphaFoldDB" id="A0A1G2MP30"/>
<evidence type="ECO:0000313" key="2">
    <source>
        <dbReference type="EMBL" id="OHA24752.1"/>
    </source>
</evidence>
<proteinExistence type="predicted"/>
<evidence type="ECO:0000259" key="1">
    <source>
        <dbReference type="Pfam" id="PF13649"/>
    </source>
</evidence>
<dbReference type="SUPFAM" id="SSF53335">
    <property type="entry name" value="S-adenosyl-L-methionine-dependent methyltransferases"/>
    <property type="match status" value="1"/>
</dbReference>
<dbReference type="STRING" id="1802306.A3C72_00760"/>
<organism evidence="2 3">
    <name type="scientific">Candidatus Taylorbacteria bacterium RIFCSPHIGHO2_02_FULL_43_32b</name>
    <dbReference type="NCBI Taxonomy" id="1802306"/>
    <lineage>
        <taxon>Bacteria</taxon>
        <taxon>Candidatus Tayloriibacteriota</taxon>
    </lineage>
</organism>
<dbReference type="PANTHER" id="PTHR42912:SF83">
    <property type="entry name" value="METHYLTRANSFERASE TYPE 11 DOMAIN-CONTAINING PROTEIN"/>
    <property type="match status" value="1"/>
</dbReference>
<dbReference type="Gene3D" id="3.40.50.150">
    <property type="entry name" value="Vaccinia Virus protein VP39"/>
    <property type="match status" value="1"/>
</dbReference>
<dbReference type="PANTHER" id="PTHR42912">
    <property type="entry name" value="METHYLTRANSFERASE"/>
    <property type="match status" value="1"/>
</dbReference>
<accession>A0A1G2MP30</accession>
<comment type="caution">
    <text evidence="2">The sequence shown here is derived from an EMBL/GenBank/DDBJ whole genome shotgun (WGS) entry which is preliminary data.</text>
</comment>
<gene>
    <name evidence="2" type="ORF">A3C72_00760</name>
</gene>